<evidence type="ECO:0000259" key="1">
    <source>
        <dbReference type="PROSITE" id="PS50943"/>
    </source>
</evidence>
<accession>A0A8S5LGV2</accession>
<dbReference type="PROSITE" id="PS50943">
    <property type="entry name" value="HTH_CROC1"/>
    <property type="match status" value="1"/>
</dbReference>
<evidence type="ECO:0000313" key="2">
    <source>
        <dbReference type="EMBL" id="DAD69049.1"/>
    </source>
</evidence>
<feature type="domain" description="HTH cro/C1-type" evidence="1">
    <location>
        <begin position="12"/>
        <end position="65"/>
    </location>
</feature>
<dbReference type="EMBL" id="BK014714">
    <property type="protein sequence ID" value="DAD69049.1"/>
    <property type="molecule type" value="Genomic_DNA"/>
</dbReference>
<sequence>MSNRVKINGVKLTELIDEKNIPLYAFAALAEVSTVALRRMRRGLVCNKLTAEAVAKALKVELSEIVEGE</sequence>
<name>A0A8S5LGV2_9CAUD</name>
<reference evidence="2" key="1">
    <citation type="journal article" date="2021" name="Proc. Natl. Acad. Sci. U.S.A.">
        <title>A Catalog of Tens of Thousands of Viruses from Human Metagenomes Reveals Hidden Associations with Chronic Diseases.</title>
        <authorList>
            <person name="Tisza M.J."/>
            <person name="Buck C.B."/>
        </authorList>
    </citation>
    <scope>NUCLEOTIDE SEQUENCE</scope>
    <source>
        <strain evidence="2">CtFiA6</strain>
    </source>
</reference>
<organism evidence="2">
    <name type="scientific">Siphoviridae sp. ctFiA6</name>
    <dbReference type="NCBI Taxonomy" id="2823573"/>
    <lineage>
        <taxon>Viruses</taxon>
        <taxon>Duplodnaviria</taxon>
        <taxon>Heunggongvirae</taxon>
        <taxon>Uroviricota</taxon>
        <taxon>Caudoviricetes</taxon>
    </lineage>
</organism>
<dbReference type="GO" id="GO:0003677">
    <property type="term" value="F:DNA binding"/>
    <property type="evidence" value="ECO:0007669"/>
    <property type="project" value="InterPro"/>
</dbReference>
<dbReference type="InterPro" id="IPR001387">
    <property type="entry name" value="Cro/C1-type_HTH"/>
</dbReference>
<protein>
    <recommendedName>
        <fullName evidence="1">HTH cro/C1-type domain-containing protein</fullName>
    </recommendedName>
</protein>
<proteinExistence type="predicted"/>
<dbReference type="InterPro" id="IPR010982">
    <property type="entry name" value="Lambda_DNA-bd_dom_sf"/>
</dbReference>
<dbReference type="SUPFAM" id="SSF47413">
    <property type="entry name" value="lambda repressor-like DNA-binding domains"/>
    <property type="match status" value="1"/>
</dbReference>